<dbReference type="InterPro" id="IPR029063">
    <property type="entry name" value="SAM-dependent_MTases_sf"/>
</dbReference>
<evidence type="ECO:0000256" key="4">
    <source>
        <dbReference type="ARBA" id="ARBA00022679"/>
    </source>
</evidence>
<evidence type="ECO:0000313" key="14">
    <source>
        <dbReference type="EMBL" id="KAK4304223.1"/>
    </source>
</evidence>
<evidence type="ECO:0000256" key="5">
    <source>
        <dbReference type="ARBA" id="ARBA00022691"/>
    </source>
</evidence>
<feature type="compositionally biased region" description="Polar residues" evidence="12">
    <location>
        <begin position="486"/>
        <end position="497"/>
    </location>
</feature>
<evidence type="ECO:0000313" key="15">
    <source>
        <dbReference type="Proteomes" id="UP001292094"/>
    </source>
</evidence>
<keyword evidence="8 11" id="KW-0539">Nucleus</keyword>
<dbReference type="GO" id="GO:0005634">
    <property type="term" value="C:nucleus"/>
    <property type="evidence" value="ECO:0007669"/>
    <property type="project" value="UniProtKB-SubCell"/>
</dbReference>
<evidence type="ECO:0000256" key="7">
    <source>
        <dbReference type="ARBA" id="ARBA00023128"/>
    </source>
</evidence>
<keyword evidence="4 11" id="KW-0808">Transferase</keyword>
<dbReference type="InterPro" id="IPR056743">
    <property type="entry name" value="TRM5-TYW2-like_MTfase"/>
</dbReference>
<protein>
    <recommendedName>
        <fullName evidence="11">tRNA (guanine(37)-N1)-methyltransferase</fullName>
        <ecNumber evidence="11">2.1.1.228</ecNumber>
    </recommendedName>
    <alternativeName>
        <fullName evidence="11">M1G-methyltransferase</fullName>
    </alternativeName>
    <alternativeName>
        <fullName evidence="11">tRNA [GM37] methyltransferase</fullName>
    </alternativeName>
    <alternativeName>
        <fullName evidence="11">tRNA methyltransferase 5 homolog</fullName>
    </alternativeName>
</protein>
<dbReference type="InterPro" id="IPR056744">
    <property type="entry name" value="TRM5/TYW2-like_N"/>
</dbReference>
<keyword evidence="7 11" id="KW-0496">Mitochondrion</keyword>
<accession>A0AAE1P9Y1</accession>
<keyword evidence="2 11" id="KW-0963">Cytoplasm</keyword>
<proteinExistence type="inferred from homology"/>
<evidence type="ECO:0000256" key="11">
    <source>
        <dbReference type="HAMAP-Rule" id="MF_03152"/>
    </source>
</evidence>
<keyword evidence="3 11" id="KW-0489">Methyltransferase</keyword>
<dbReference type="PROSITE" id="PS51684">
    <property type="entry name" value="SAM_MT_TRM5_TYW2"/>
    <property type="match status" value="1"/>
</dbReference>
<dbReference type="Pfam" id="PF02475">
    <property type="entry name" value="TRM5-TYW2_MTfase"/>
    <property type="match status" value="1"/>
</dbReference>
<evidence type="ECO:0000256" key="9">
    <source>
        <dbReference type="ARBA" id="ARBA00045951"/>
    </source>
</evidence>
<dbReference type="Gene3D" id="3.30.300.110">
    <property type="entry name" value="Met-10+ protein-like domains"/>
    <property type="match status" value="1"/>
</dbReference>
<dbReference type="HAMAP" id="MF_03152">
    <property type="entry name" value="TRM5"/>
    <property type="match status" value="1"/>
</dbReference>
<comment type="catalytic activity">
    <reaction evidence="10 11">
        <text>guanosine(37) in tRNA + S-adenosyl-L-methionine = N(1)-methylguanosine(37) in tRNA + S-adenosyl-L-homocysteine + H(+)</text>
        <dbReference type="Rhea" id="RHEA:36899"/>
        <dbReference type="Rhea" id="RHEA-COMP:10145"/>
        <dbReference type="Rhea" id="RHEA-COMP:10147"/>
        <dbReference type="ChEBI" id="CHEBI:15378"/>
        <dbReference type="ChEBI" id="CHEBI:57856"/>
        <dbReference type="ChEBI" id="CHEBI:59789"/>
        <dbReference type="ChEBI" id="CHEBI:73542"/>
        <dbReference type="ChEBI" id="CHEBI:74269"/>
        <dbReference type="EC" id="2.1.1.228"/>
    </reaction>
</comment>
<comment type="function">
    <text evidence="9">Involved in mitochondrial tRNA methylation. Specifically methylates the N1 position of guanosine-37 in various tRNAs. Methylation is not dependent on the nature of the nucleoside 5' of the target nucleoside. This is the first step in the biosynthesis of wybutosine (yW), a modified base adjacent to the anticodon of tRNAs and required for accurate decoding.</text>
</comment>
<sequence>MYVGRVLHNMLHVTLVRRFSTFYKTKYMKTTQRCTFMFQRVLGHCWTKPSKYLVFYEPTAIVKHIQTLIYRPAAFNAREIKPLPYVFCTSPLTTRIHKMDTNTLIPPPCVRGMTELNTEAFEKKIRVPHIIVDCNRVQYALKYLKKYMLKLRKLKPVQNEEDHPERKMLLLNPLMVKKYEDFKEEFLSAYGSDDAVCEYREVVLQYDNWEASEILRAVLPEDQEGAQSYSIIGHILHVNLREHLLPYKHLIGNVYIDKIPNISLVVNKIKEIDSTYRNFQMEVLAGSGDTNVMVKENGCTFAMDFAKVYWNPRLATEHERIVKKLKHGDVLYDVMAGIGPFAVPAARKKCYVLANDLNPCSFEALVKNCSINKVKDRVRYFNLDGHEFIQTILKKDLFEKWGEFTFTGDIHVTMNLPAMAVDFLPAFVGLFHNNDFPENPTLPIVHVYMFTNEANEEIAIKMVAEKLGYLDTSSIQSEDGRETVNYEETTPSNQNDTVNEEKITNTCDRNNVSQEEQENTEKSTIQLCSFRKHILEVVNIRTVAPNKIMMRVSFRLPQKLLTTEPNQQSEPPCKRIKNN</sequence>
<dbReference type="EC" id="2.1.1.228" evidence="11"/>
<dbReference type="PANTHER" id="PTHR23245:SF36">
    <property type="entry name" value="TRNA (GUANINE(37)-N1)-METHYLTRANSFERASE"/>
    <property type="match status" value="1"/>
</dbReference>
<keyword evidence="6 11" id="KW-0819">tRNA processing</keyword>
<comment type="function">
    <text evidence="11">Specifically methylates the N1 position of guanosine-37 in various cytoplasmic and mitochondrial tRNAs. Methylation is not dependent on the nature of the nucleoside 5' of the target nucleoside. This is the first step in the biosynthesis of wybutosine (yW), a modified base adjacent to the anticodon of tRNAs and required for accurate decoding.</text>
</comment>
<feature type="binding site" evidence="11">
    <location>
        <begin position="356"/>
        <end position="357"/>
    </location>
    <ligand>
        <name>S-adenosyl-L-methionine</name>
        <dbReference type="ChEBI" id="CHEBI:59789"/>
    </ligand>
</feature>
<dbReference type="FunFam" id="3.30.300.110:FF:000001">
    <property type="entry name" value="tRNA (guanine(37)-N1)-methyltransferase"/>
    <property type="match status" value="1"/>
</dbReference>
<evidence type="ECO:0000256" key="2">
    <source>
        <dbReference type="ARBA" id="ARBA00022490"/>
    </source>
</evidence>
<evidence type="ECO:0000256" key="12">
    <source>
        <dbReference type="SAM" id="MobiDB-lite"/>
    </source>
</evidence>
<dbReference type="GO" id="GO:0070901">
    <property type="term" value="P:mitochondrial tRNA methylation"/>
    <property type="evidence" value="ECO:0007669"/>
    <property type="project" value="TreeGrafter"/>
</dbReference>
<evidence type="ECO:0000259" key="13">
    <source>
        <dbReference type="PROSITE" id="PS51684"/>
    </source>
</evidence>
<dbReference type="AlphaFoldDB" id="A0AAE1P9Y1"/>
<evidence type="ECO:0000256" key="3">
    <source>
        <dbReference type="ARBA" id="ARBA00022603"/>
    </source>
</evidence>
<evidence type="ECO:0000256" key="10">
    <source>
        <dbReference type="ARBA" id="ARBA00047783"/>
    </source>
</evidence>
<dbReference type="InterPro" id="IPR030382">
    <property type="entry name" value="MeTrfase_TRM5/TYW2"/>
</dbReference>
<dbReference type="EMBL" id="JAWZYT010002464">
    <property type="protein sequence ID" value="KAK4304223.1"/>
    <property type="molecule type" value="Genomic_DNA"/>
</dbReference>
<comment type="subunit">
    <text evidence="11">Monomer.</text>
</comment>
<dbReference type="GO" id="GO:0002939">
    <property type="term" value="P:tRNA N1-guanine methylation"/>
    <property type="evidence" value="ECO:0007669"/>
    <property type="project" value="TreeGrafter"/>
</dbReference>
<feature type="binding site" evidence="11">
    <location>
        <begin position="384"/>
        <end position="385"/>
    </location>
    <ligand>
        <name>S-adenosyl-L-methionine</name>
        <dbReference type="ChEBI" id="CHEBI:59789"/>
    </ligand>
</feature>
<feature type="binding site" evidence="11">
    <location>
        <position position="415"/>
    </location>
    <ligand>
        <name>S-adenosyl-L-methionine</name>
        <dbReference type="ChEBI" id="CHEBI:59789"/>
    </ligand>
</feature>
<dbReference type="Gene3D" id="3.40.50.150">
    <property type="entry name" value="Vaccinia Virus protein VP39"/>
    <property type="match status" value="1"/>
</dbReference>
<evidence type="ECO:0000256" key="8">
    <source>
        <dbReference type="ARBA" id="ARBA00023242"/>
    </source>
</evidence>
<dbReference type="GO" id="GO:0005759">
    <property type="term" value="C:mitochondrial matrix"/>
    <property type="evidence" value="ECO:0007669"/>
    <property type="project" value="UniProtKB-SubCell"/>
</dbReference>
<dbReference type="InterPro" id="IPR025792">
    <property type="entry name" value="tRNA_Gua_MeTrfase_euk"/>
</dbReference>
<dbReference type="SUPFAM" id="SSF53335">
    <property type="entry name" value="S-adenosyl-L-methionine-dependent methyltransferases"/>
    <property type="match status" value="1"/>
</dbReference>
<keyword evidence="15" id="KW-1185">Reference proteome</keyword>
<dbReference type="Pfam" id="PF25133">
    <property type="entry name" value="TYW2_N_2"/>
    <property type="match status" value="1"/>
</dbReference>
<reference evidence="14" key="1">
    <citation type="submission" date="2023-11" db="EMBL/GenBank/DDBJ databases">
        <title>Genome assemblies of two species of porcelain crab, Petrolisthes cinctipes and Petrolisthes manimaculis (Anomura: Porcellanidae).</title>
        <authorList>
            <person name="Angst P."/>
        </authorList>
    </citation>
    <scope>NUCLEOTIDE SEQUENCE</scope>
    <source>
        <strain evidence="14">PB745_02</strain>
        <tissue evidence="14">Gill</tissue>
    </source>
</reference>
<organism evidence="14 15">
    <name type="scientific">Petrolisthes manimaculis</name>
    <dbReference type="NCBI Taxonomy" id="1843537"/>
    <lineage>
        <taxon>Eukaryota</taxon>
        <taxon>Metazoa</taxon>
        <taxon>Ecdysozoa</taxon>
        <taxon>Arthropoda</taxon>
        <taxon>Crustacea</taxon>
        <taxon>Multicrustacea</taxon>
        <taxon>Malacostraca</taxon>
        <taxon>Eumalacostraca</taxon>
        <taxon>Eucarida</taxon>
        <taxon>Decapoda</taxon>
        <taxon>Pleocyemata</taxon>
        <taxon>Anomura</taxon>
        <taxon>Galatheoidea</taxon>
        <taxon>Porcellanidae</taxon>
        <taxon>Petrolisthes</taxon>
    </lineage>
</organism>
<feature type="binding site" evidence="11">
    <location>
        <position position="318"/>
    </location>
    <ligand>
        <name>S-adenosyl-L-methionine</name>
        <dbReference type="ChEBI" id="CHEBI:59789"/>
    </ligand>
</feature>
<comment type="similarity">
    <text evidence="11">Belongs to the TRM5 / TYW2 family.</text>
</comment>
<name>A0AAE1P9Y1_9EUCA</name>
<comment type="caution">
    <text evidence="14">The sequence shown here is derived from an EMBL/GenBank/DDBJ whole genome shotgun (WGS) entry which is preliminary data.</text>
</comment>
<comment type="subcellular location">
    <subcellularLocation>
        <location evidence="11">Mitochondrion matrix</location>
    </subcellularLocation>
    <subcellularLocation>
        <location evidence="11">Nucleus</location>
    </subcellularLocation>
    <subcellularLocation>
        <location evidence="11">Cytoplasm</location>
    </subcellularLocation>
    <text evidence="11">Predominantly in the mitochondria and in the nucleus.</text>
</comment>
<keyword evidence="5 11" id="KW-0949">S-adenosyl-L-methionine</keyword>
<evidence type="ECO:0000256" key="6">
    <source>
        <dbReference type="ARBA" id="ARBA00022694"/>
    </source>
</evidence>
<feature type="region of interest" description="Disordered" evidence="12">
    <location>
        <begin position="478"/>
        <end position="521"/>
    </location>
</feature>
<feature type="domain" description="SAM-dependent methyltransferase TRM5/TYW2-type" evidence="13">
    <location>
        <begin position="229"/>
        <end position="558"/>
    </location>
</feature>
<comment type="similarity">
    <text evidence="1">Belongs to the class I-like SAM-binding methyltransferase superfamily. TRM5/TYW2 family.</text>
</comment>
<dbReference type="PANTHER" id="PTHR23245">
    <property type="entry name" value="TRNA METHYLTRANSFERASE"/>
    <property type="match status" value="1"/>
</dbReference>
<feature type="compositionally biased region" description="Polar residues" evidence="12">
    <location>
        <begin position="504"/>
        <end position="514"/>
    </location>
</feature>
<dbReference type="GO" id="GO:0052906">
    <property type="term" value="F:tRNA (guanine(37)-N1)-methyltransferase activity"/>
    <property type="evidence" value="ECO:0007669"/>
    <property type="project" value="UniProtKB-UniRule"/>
</dbReference>
<evidence type="ECO:0000256" key="1">
    <source>
        <dbReference type="ARBA" id="ARBA00009775"/>
    </source>
</evidence>
<gene>
    <name evidence="14" type="ORF">Pmani_023856</name>
</gene>
<dbReference type="Proteomes" id="UP001292094">
    <property type="component" value="Unassembled WGS sequence"/>
</dbReference>